<dbReference type="RefSeq" id="XP_013347050.1">
    <property type="nucleotide sequence ID" value="XM_013491596.1"/>
</dbReference>
<feature type="compositionally biased region" description="Polar residues" evidence="1">
    <location>
        <begin position="61"/>
        <end position="74"/>
    </location>
</feature>
<dbReference type="GeneID" id="25368391"/>
<evidence type="ECO:0000313" key="3">
    <source>
        <dbReference type="EMBL" id="KEQ98313.1"/>
    </source>
</evidence>
<dbReference type="SMART" id="SM00256">
    <property type="entry name" value="FBOX"/>
    <property type="match status" value="1"/>
</dbReference>
<name>A0A074YKG1_AURSE</name>
<sequence length="542" mass="61528">MAKEAQENIRLYNTQSAHLHEDEPKGADQGCMRDESWISGKGRTTSSRKQEGIRGRKSRENAFQSNTMARTSPGFTESKVMDELFVRVYSLDPYQPWRHLRCATPPHNNPDITNVPTEILVKIFSLVEPADVPKVRLTCKKLCDAANRPFSFEFITGRIHEVTPMSIKKLLDITDHPIFGGYVKAVTFASARHVELVHKDELEAFSCRRRHENRQRDLSNAYVHTKRFAHRMERIFRNIKARSGCVTIAVQDFNTKNGSKPVIGGNSRRVLEEATRTTYLTAKTLEQVVYAARRARCPIECLRTDIWPAQSLTTVLPQILESCIMPMSVQIGNKFEGTFYDSKRARLDITHGGTFNVDGDTLVPGRTTELLIQWVKEKNISELALSDCKIRSRFSTRSFLASCLSRLEFDVVECSSDSLDANGWGDHIQRFSNLPGLVYCRMNRVSYRMNRVSYHASIDFDIIGNTMQLIIGNGRYATKSAHFDLYFRDGSRRFESSGDGVCAELKSLACYVKAAEADKRQRIIADGRVDDCIIGIIDQVEE</sequence>
<dbReference type="InterPro" id="IPR036047">
    <property type="entry name" value="F-box-like_dom_sf"/>
</dbReference>
<evidence type="ECO:0000256" key="1">
    <source>
        <dbReference type="SAM" id="MobiDB-lite"/>
    </source>
</evidence>
<organism evidence="3 4">
    <name type="scientific">Aureobasidium subglaciale (strain EXF-2481)</name>
    <name type="common">Aureobasidium pullulans var. subglaciale</name>
    <dbReference type="NCBI Taxonomy" id="1043005"/>
    <lineage>
        <taxon>Eukaryota</taxon>
        <taxon>Fungi</taxon>
        <taxon>Dikarya</taxon>
        <taxon>Ascomycota</taxon>
        <taxon>Pezizomycotina</taxon>
        <taxon>Dothideomycetes</taxon>
        <taxon>Dothideomycetidae</taxon>
        <taxon>Dothideales</taxon>
        <taxon>Saccotheciaceae</taxon>
        <taxon>Aureobasidium</taxon>
    </lineage>
</organism>
<dbReference type="InterPro" id="IPR001810">
    <property type="entry name" value="F-box_dom"/>
</dbReference>
<dbReference type="InParanoid" id="A0A074YKG1"/>
<evidence type="ECO:0000313" key="4">
    <source>
        <dbReference type="Proteomes" id="UP000030641"/>
    </source>
</evidence>
<dbReference type="Proteomes" id="UP000030641">
    <property type="component" value="Unassembled WGS sequence"/>
</dbReference>
<protein>
    <recommendedName>
        <fullName evidence="2">F-box domain-containing protein</fullName>
    </recommendedName>
</protein>
<dbReference type="PROSITE" id="PS50181">
    <property type="entry name" value="FBOX"/>
    <property type="match status" value="1"/>
</dbReference>
<accession>A0A074YKG1</accession>
<dbReference type="STRING" id="1043005.A0A074YKG1"/>
<feature type="region of interest" description="Disordered" evidence="1">
    <location>
        <begin position="1"/>
        <end position="74"/>
    </location>
</feature>
<dbReference type="SUPFAM" id="SSF81383">
    <property type="entry name" value="F-box domain"/>
    <property type="match status" value="1"/>
</dbReference>
<feature type="compositionally biased region" description="Basic and acidic residues" evidence="1">
    <location>
        <begin position="18"/>
        <end position="36"/>
    </location>
</feature>
<evidence type="ECO:0000259" key="2">
    <source>
        <dbReference type="PROSITE" id="PS50181"/>
    </source>
</evidence>
<dbReference type="CDD" id="cd09917">
    <property type="entry name" value="F-box_SF"/>
    <property type="match status" value="1"/>
</dbReference>
<dbReference type="Pfam" id="PF12937">
    <property type="entry name" value="F-box-like"/>
    <property type="match status" value="1"/>
</dbReference>
<keyword evidence="4" id="KW-1185">Reference proteome</keyword>
<feature type="domain" description="F-box" evidence="2">
    <location>
        <begin position="109"/>
        <end position="155"/>
    </location>
</feature>
<dbReference type="AlphaFoldDB" id="A0A074YKG1"/>
<dbReference type="OrthoDB" id="5279008at2759"/>
<dbReference type="HOGENOM" id="CLU_517753_0_0_1"/>
<reference evidence="3 4" key="1">
    <citation type="journal article" date="2014" name="BMC Genomics">
        <title>Genome sequencing of four Aureobasidium pullulans varieties: biotechnological potential, stress tolerance, and description of new species.</title>
        <authorList>
            <person name="Gostin Ar C."/>
            <person name="Ohm R.A."/>
            <person name="Kogej T."/>
            <person name="Sonjak S."/>
            <person name="Turk M."/>
            <person name="Zajc J."/>
            <person name="Zalar P."/>
            <person name="Grube M."/>
            <person name="Sun H."/>
            <person name="Han J."/>
            <person name="Sharma A."/>
            <person name="Chiniquy J."/>
            <person name="Ngan C.Y."/>
            <person name="Lipzen A."/>
            <person name="Barry K."/>
            <person name="Grigoriev I.V."/>
            <person name="Gunde-Cimerman N."/>
        </authorList>
    </citation>
    <scope>NUCLEOTIDE SEQUENCE [LARGE SCALE GENOMIC DNA]</scope>
    <source>
        <strain evidence="3 4">EXF-2481</strain>
    </source>
</reference>
<feature type="compositionally biased region" description="Basic and acidic residues" evidence="1">
    <location>
        <begin position="48"/>
        <end position="60"/>
    </location>
</feature>
<dbReference type="EMBL" id="KL584752">
    <property type="protein sequence ID" value="KEQ98313.1"/>
    <property type="molecule type" value="Genomic_DNA"/>
</dbReference>
<gene>
    <name evidence="3" type="ORF">AUEXF2481DRAFT_478782</name>
</gene>
<proteinExistence type="predicted"/>